<evidence type="ECO:0000313" key="4">
    <source>
        <dbReference type="Proteomes" id="UP000234681"/>
    </source>
</evidence>
<feature type="region of interest" description="Disordered" evidence="1">
    <location>
        <begin position="18"/>
        <end position="41"/>
    </location>
</feature>
<dbReference type="EMBL" id="CH473988">
    <property type="protein sequence ID" value="EDL97335.1"/>
    <property type="molecule type" value="Genomic_DNA"/>
</dbReference>
<protein>
    <submittedName>
        <fullName evidence="2">RCG61003, isoform CRA_a</fullName>
    </submittedName>
</protein>
<reference evidence="2" key="2">
    <citation type="submission" date="2005-07" db="EMBL/GenBank/DDBJ databases">
        <authorList>
            <person name="Mural R.J."/>
            <person name="Li P.W."/>
            <person name="Adams M.D."/>
            <person name="Amanatides P.G."/>
            <person name="Baden-Tillson H."/>
            <person name="Barnstead M."/>
            <person name="Chin S.H."/>
            <person name="Dew I."/>
            <person name="Evans C.A."/>
            <person name="Ferriera S."/>
            <person name="Flanigan M."/>
            <person name="Fosler C."/>
            <person name="Glodek A."/>
            <person name="Gu Z."/>
            <person name="Holt R.A."/>
            <person name="Jennings D."/>
            <person name="Kraft C.L."/>
            <person name="Lu F."/>
            <person name="Nguyen T."/>
            <person name="Nusskern D.R."/>
            <person name="Pfannkoch C.M."/>
            <person name="Sitter C."/>
            <person name="Sutton G.G."/>
            <person name="Venter J.C."/>
            <person name="Wang Z."/>
            <person name="Woodage T."/>
            <person name="Zheng X.H."/>
            <person name="Zhong F."/>
        </authorList>
    </citation>
    <scope>NUCLEOTIDE SEQUENCE</scope>
    <source>
        <strain evidence="2">BN</strain>
        <strain evidence="4">BN, Sprague-Dawley</strain>
    </source>
</reference>
<evidence type="ECO:0000256" key="1">
    <source>
        <dbReference type="SAM" id="MobiDB-lite"/>
    </source>
</evidence>
<name>A6JKX0_RAT</name>
<reference evidence="2" key="1">
    <citation type="journal article" date="2005" name="Genome Res.">
        <title>Gene and alternative splicing annotation with AIR.</title>
        <authorList>
            <person name="Florea L."/>
            <person name="Di Francesco V."/>
            <person name="Miller J."/>
            <person name="Turner R."/>
            <person name="Yao A."/>
            <person name="Harris M."/>
            <person name="Walenz B."/>
            <person name="Mobarry C."/>
            <person name="Merkulov G.V."/>
            <person name="Charlab R."/>
            <person name="Dew I."/>
            <person name="Deng Z."/>
            <person name="Istrail S."/>
            <person name="Li P."/>
            <person name="Sutton G."/>
        </authorList>
    </citation>
    <scope>NUCLEOTIDE SEQUENCE</scope>
    <source>
        <strain evidence="2">BN</strain>
    </source>
</reference>
<evidence type="ECO:0000313" key="2">
    <source>
        <dbReference type="EMBL" id="EDL97335.1"/>
    </source>
</evidence>
<dbReference type="EMBL" id="CH473988">
    <property type="protein sequence ID" value="EDL97336.1"/>
    <property type="molecule type" value="Genomic_DNA"/>
</dbReference>
<proteinExistence type="predicted"/>
<reference evidence="4" key="3">
    <citation type="submission" date="2005-09" db="EMBL/GenBank/DDBJ databases">
        <authorList>
            <person name="Mural R.J."/>
            <person name="Li P.W."/>
            <person name="Adams M.D."/>
            <person name="Amanatides P.G."/>
            <person name="Baden-Tillson H."/>
            <person name="Barnstead M."/>
            <person name="Chin S.H."/>
            <person name="Dew I."/>
            <person name="Evans C.A."/>
            <person name="Ferriera S."/>
            <person name="Flanigan M."/>
            <person name="Fosler C."/>
            <person name="Glodek A."/>
            <person name="Gu Z."/>
            <person name="Holt R.A."/>
            <person name="Jennings D."/>
            <person name="Kraft C.L."/>
            <person name="Lu F."/>
            <person name="Nguyen T."/>
            <person name="Nusskern D.R."/>
            <person name="Pfannkoch C.M."/>
            <person name="Sitter C."/>
            <person name="Sutton G.G."/>
            <person name="Venter J.C."/>
            <person name="Wang Z."/>
            <person name="Woodage T."/>
            <person name="Zheng X.H."/>
            <person name="Zhong F."/>
        </authorList>
    </citation>
    <scope>NUCLEOTIDE SEQUENCE [LARGE SCALE GENOMIC DNA]</scope>
    <source>
        <strain evidence="3">BN</strain>
        <strain evidence="4">BN, Sprague-Dawley</strain>
    </source>
</reference>
<dbReference type="Proteomes" id="UP000234681">
    <property type="component" value="Chromosome 20"/>
</dbReference>
<accession>A6JKX0</accession>
<dbReference type="AlphaFoldDB" id="A6JKX0"/>
<gene>
    <name evidence="2" type="ORF">rCG_61003</name>
</gene>
<sequence length="41" mass="4715">MSRFSMVGYRELAMSNHKPFPLPRHNRINQVSGTPGVIMRT</sequence>
<evidence type="ECO:0000313" key="3">
    <source>
        <dbReference type="EMBL" id="EDL97336.1"/>
    </source>
</evidence>
<organism evidence="2 4">
    <name type="scientific">Rattus norvegicus</name>
    <name type="common">Rat</name>
    <dbReference type="NCBI Taxonomy" id="10116"/>
    <lineage>
        <taxon>Eukaryota</taxon>
        <taxon>Metazoa</taxon>
        <taxon>Chordata</taxon>
        <taxon>Craniata</taxon>
        <taxon>Vertebrata</taxon>
        <taxon>Euteleostomi</taxon>
        <taxon>Mammalia</taxon>
        <taxon>Eutheria</taxon>
        <taxon>Euarchontoglires</taxon>
        <taxon>Glires</taxon>
        <taxon>Rodentia</taxon>
        <taxon>Myomorpha</taxon>
        <taxon>Muroidea</taxon>
        <taxon>Muridae</taxon>
        <taxon>Murinae</taxon>
        <taxon>Rattus</taxon>
    </lineage>
</organism>